<accession>A0AAE3KIU8</accession>
<evidence type="ECO:0000256" key="4">
    <source>
        <dbReference type="ARBA" id="ARBA00022475"/>
    </source>
</evidence>
<dbReference type="PANTHER" id="PTHR42929:SF5">
    <property type="entry name" value="ABC TRANSPORTER PERMEASE PROTEIN"/>
    <property type="match status" value="1"/>
</dbReference>
<dbReference type="GO" id="GO:0055085">
    <property type="term" value="P:transmembrane transport"/>
    <property type="evidence" value="ECO:0007669"/>
    <property type="project" value="InterPro"/>
</dbReference>
<dbReference type="Pfam" id="PF00528">
    <property type="entry name" value="BPD_transp_1"/>
    <property type="match status" value="1"/>
</dbReference>
<feature type="transmembrane region" description="Helical" evidence="8">
    <location>
        <begin position="62"/>
        <end position="83"/>
    </location>
</feature>
<evidence type="ECO:0000256" key="1">
    <source>
        <dbReference type="ARBA" id="ARBA00004651"/>
    </source>
</evidence>
<proteinExistence type="inferred from homology"/>
<dbReference type="AlphaFoldDB" id="A0AAE3KIU8"/>
<dbReference type="InterPro" id="IPR035906">
    <property type="entry name" value="MetI-like_sf"/>
</dbReference>
<evidence type="ECO:0000256" key="5">
    <source>
        <dbReference type="ARBA" id="ARBA00022692"/>
    </source>
</evidence>
<feature type="transmembrane region" description="Helical" evidence="8">
    <location>
        <begin position="243"/>
        <end position="263"/>
    </location>
</feature>
<comment type="caution">
    <text evidence="10">The sequence shown here is derived from an EMBL/GenBank/DDBJ whole genome shotgun (WGS) entry which is preliminary data.</text>
</comment>
<dbReference type="PROSITE" id="PS50928">
    <property type="entry name" value="ABC_TM1"/>
    <property type="match status" value="1"/>
</dbReference>
<dbReference type="SUPFAM" id="SSF161098">
    <property type="entry name" value="MetI-like"/>
    <property type="match status" value="1"/>
</dbReference>
<evidence type="ECO:0000256" key="2">
    <source>
        <dbReference type="ARBA" id="ARBA00007069"/>
    </source>
</evidence>
<reference evidence="10" key="1">
    <citation type="submission" date="2022-06" db="EMBL/GenBank/DDBJ databases">
        <title>Genomic Encyclopedia of Archaeal and Bacterial Type Strains, Phase II (KMG-II): from individual species to whole genera.</title>
        <authorList>
            <person name="Goeker M."/>
        </authorList>
    </citation>
    <scope>NUCLEOTIDE SEQUENCE</scope>
    <source>
        <strain evidence="10">DSM 43935</strain>
    </source>
</reference>
<dbReference type="PANTHER" id="PTHR42929">
    <property type="entry name" value="INNER MEMBRANE ABC TRANSPORTER PERMEASE PROTEIN YDCU-RELATED-RELATED"/>
    <property type="match status" value="1"/>
</dbReference>
<gene>
    <name evidence="10" type="ORF">LX83_000483</name>
</gene>
<feature type="domain" description="ABC transmembrane type-1" evidence="9">
    <location>
        <begin position="58"/>
        <end position="264"/>
    </location>
</feature>
<sequence length="274" mass="29167">MSRKVTVGLLLVPGLALLVFGFLYPFITTLFAPPTIEDTSVLGRLGELVGDSFVLTVAARTIRVAVVVTVVCLVFGFPVAYLISRVPARWRGLLLAMSIFPLLLSNVVRTYSWLVILGRNGLISQALVALGLADEPVQLLYTELALVIGLAQLFMPMMIVTSYSSLSQVDFRLEEAARGLGASAGRAFRRVVLPLALPGVLVGATLVFAGSVTAFTTPMLLGGTQNRTLATLLYEYANVKLDWAAASAVALIMTVIVLVVSAVTTRLSGKAKVV</sequence>
<comment type="subcellular location">
    <subcellularLocation>
        <location evidence="1 8">Cell membrane</location>
        <topology evidence="1 8">Multi-pass membrane protein</topology>
    </subcellularLocation>
</comment>
<comment type="similarity">
    <text evidence="2">Belongs to the binding-protein-dependent transport system permease family. CysTW subfamily.</text>
</comment>
<evidence type="ECO:0000256" key="7">
    <source>
        <dbReference type="ARBA" id="ARBA00023136"/>
    </source>
</evidence>
<name>A0AAE3KIU8_9PSEU</name>
<evidence type="ECO:0000256" key="3">
    <source>
        <dbReference type="ARBA" id="ARBA00022448"/>
    </source>
</evidence>
<keyword evidence="5 8" id="KW-0812">Transmembrane</keyword>
<dbReference type="CDD" id="cd06261">
    <property type="entry name" value="TM_PBP2"/>
    <property type="match status" value="1"/>
</dbReference>
<feature type="transmembrane region" description="Helical" evidence="8">
    <location>
        <begin position="187"/>
        <end position="209"/>
    </location>
</feature>
<keyword evidence="11" id="KW-1185">Reference proteome</keyword>
<feature type="transmembrane region" description="Helical" evidence="8">
    <location>
        <begin position="144"/>
        <end position="166"/>
    </location>
</feature>
<keyword evidence="6 8" id="KW-1133">Transmembrane helix</keyword>
<organism evidence="10 11">
    <name type="scientific">Goodfellowiella coeruleoviolacea</name>
    <dbReference type="NCBI Taxonomy" id="334858"/>
    <lineage>
        <taxon>Bacteria</taxon>
        <taxon>Bacillati</taxon>
        <taxon>Actinomycetota</taxon>
        <taxon>Actinomycetes</taxon>
        <taxon>Pseudonocardiales</taxon>
        <taxon>Pseudonocardiaceae</taxon>
        <taxon>Goodfellowiella</taxon>
    </lineage>
</organism>
<dbReference type="Proteomes" id="UP001206128">
    <property type="component" value="Unassembled WGS sequence"/>
</dbReference>
<dbReference type="Gene3D" id="1.10.3720.10">
    <property type="entry name" value="MetI-like"/>
    <property type="match status" value="1"/>
</dbReference>
<evidence type="ECO:0000313" key="10">
    <source>
        <dbReference type="EMBL" id="MCP2163643.1"/>
    </source>
</evidence>
<dbReference type="EMBL" id="JAMTCK010000001">
    <property type="protein sequence ID" value="MCP2163643.1"/>
    <property type="molecule type" value="Genomic_DNA"/>
</dbReference>
<evidence type="ECO:0000259" key="9">
    <source>
        <dbReference type="PROSITE" id="PS50928"/>
    </source>
</evidence>
<keyword evidence="3 8" id="KW-0813">Transport</keyword>
<feature type="transmembrane region" description="Helical" evidence="8">
    <location>
        <begin position="7"/>
        <end position="27"/>
    </location>
</feature>
<feature type="transmembrane region" description="Helical" evidence="8">
    <location>
        <begin position="90"/>
        <end position="108"/>
    </location>
</feature>
<dbReference type="GO" id="GO:0005886">
    <property type="term" value="C:plasma membrane"/>
    <property type="evidence" value="ECO:0007669"/>
    <property type="project" value="UniProtKB-SubCell"/>
</dbReference>
<dbReference type="RefSeq" id="WP_253766465.1">
    <property type="nucleotide sequence ID" value="NZ_JAMTCK010000001.1"/>
</dbReference>
<evidence type="ECO:0000256" key="8">
    <source>
        <dbReference type="RuleBase" id="RU363032"/>
    </source>
</evidence>
<dbReference type="InterPro" id="IPR000515">
    <property type="entry name" value="MetI-like"/>
</dbReference>
<evidence type="ECO:0000256" key="6">
    <source>
        <dbReference type="ARBA" id="ARBA00022989"/>
    </source>
</evidence>
<protein>
    <submittedName>
        <fullName evidence="10">Spermidine/putrescine transport system permease protein</fullName>
    </submittedName>
</protein>
<keyword evidence="4" id="KW-1003">Cell membrane</keyword>
<keyword evidence="7 8" id="KW-0472">Membrane</keyword>
<evidence type="ECO:0000313" key="11">
    <source>
        <dbReference type="Proteomes" id="UP001206128"/>
    </source>
</evidence>